<dbReference type="HAMAP" id="MF_00237">
    <property type="entry name" value="TatB"/>
    <property type="match status" value="1"/>
</dbReference>
<keyword evidence="12" id="KW-1185">Reference proteome</keyword>
<name>A0A4R1NE58_9GAMM</name>
<dbReference type="AlphaFoldDB" id="A0A4R1NE58"/>
<dbReference type="PRINTS" id="PR01506">
    <property type="entry name" value="TATBPROTEIN"/>
</dbReference>
<keyword evidence="8 9" id="KW-0472">Membrane</keyword>
<dbReference type="Proteomes" id="UP000294555">
    <property type="component" value="Unassembled WGS sequence"/>
</dbReference>
<reference evidence="11 12" key="1">
    <citation type="submission" date="2019-02" db="EMBL/GenBank/DDBJ databases">
        <title>Investigation of anaerobic lignin degradation for improved lignocellulosic biofuels.</title>
        <authorList>
            <person name="Deangelis K."/>
        </authorList>
    </citation>
    <scope>NUCLEOTIDE SEQUENCE [LARGE SCALE GENOMIC DNA]</scope>
    <source>
        <strain evidence="11 12">159R</strain>
    </source>
</reference>
<evidence type="ECO:0000256" key="9">
    <source>
        <dbReference type="HAMAP-Rule" id="MF_00237"/>
    </source>
</evidence>
<evidence type="ECO:0000256" key="6">
    <source>
        <dbReference type="ARBA" id="ARBA00022989"/>
    </source>
</evidence>
<dbReference type="NCBIfam" id="TIGR01410">
    <property type="entry name" value="tatB"/>
    <property type="match status" value="1"/>
</dbReference>
<protein>
    <recommendedName>
        <fullName evidence="9">Sec-independent protein translocase protein TatB</fullName>
    </recommendedName>
</protein>
<evidence type="ECO:0000256" key="1">
    <source>
        <dbReference type="ARBA" id="ARBA00004167"/>
    </source>
</evidence>
<keyword evidence="6 9" id="KW-1133">Transmembrane helix</keyword>
<evidence type="ECO:0000256" key="2">
    <source>
        <dbReference type="ARBA" id="ARBA00022448"/>
    </source>
</evidence>
<dbReference type="PANTHER" id="PTHR33162">
    <property type="entry name" value="SEC-INDEPENDENT PROTEIN TRANSLOCASE PROTEIN TATA, CHLOROPLASTIC"/>
    <property type="match status" value="1"/>
</dbReference>
<feature type="compositionally biased region" description="Low complexity" evidence="10">
    <location>
        <begin position="195"/>
        <end position="209"/>
    </location>
</feature>
<gene>
    <name evidence="9" type="primary">tatB</name>
    <name evidence="11" type="ORF">EZJ58_3299</name>
</gene>
<comment type="caution">
    <text evidence="11">The sequence shown here is derived from an EMBL/GenBank/DDBJ whole genome shotgun (WGS) entry which is preliminary data.</text>
</comment>
<evidence type="ECO:0000256" key="8">
    <source>
        <dbReference type="ARBA" id="ARBA00023136"/>
    </source>
</evidence>
<evidence type="ECO:0000256" key="3">
    <source>
        <dbReference type="ARBA" id="ARBA00022475"/>
    </source>
</evidence>
<dbReference type="GO" id="GO:0043953">
    <property type="term" value="P:protein transport by the Tat complex"/>
    <property type="evidence" value="ECO:0007669"/>
    <property type="project" value="UniProtKB-UniRule"/>
</dbReference>
<dbReference type="GO" id="GO:0033281">
    <property type="term" value="C:TAT protein transport complex"/>
    <property type="evidence" value="ECO:0007669"/>
    <property type="project" value="UniProtKB-UniRule"/>
</dbReference>
<dbReference type="Pfam" id="PF02416">
    <property type="entry name" value="TatA_B_E"/>
    <property type="match status" value="1"/>
</dbReference>
<evidence type="ECO:0000256" key="7">
    <source>
        <dbReference type="ARBA" id="ARBA00023010"/>
    </source>
</evidence>
<accession>A0A4R1NE58</accession>
<evidence type="ECO:0000313" key="11">
    <source>
        <dbReference type="EMBL" id="TCL05129.1"/>
    </source>
</evidence>
<feature type="region of interest" description="Disordered" evidence="10">
    <location>
        <begin position="121"/>
        <end position="242"/>
    </location>
</feature>
<dbReference type="PANTHER" id="PTHR33162:SF1">
    <property type="entry name" value="SEC-INDEPENDENT PROTEIN TRANSLOCASE PROTEIN TATA, CHLOROPLASTIC"/>
    <property type="match status" value="1"/>
</dbReference>
<comment type="similarity">
    <text evidence="9">Belongs to the TatB family.</text>
</comment>
<organism evidence="11 12">
    <name type="scientific">Sodalis ligni</name>
    <dbReference type="NCBI Taxonomy" id="2697027"/>
    <lineage>
        <taxon>Bacteria</taxon>
        <taxon>Pseudomonadati</taxon>
        <taxon>Pseudomonadota</taxon>
        <taxon>Gammaproteobacteria</taxon>
        <taxon>Enterobacterales</taxon>
        <taxon>Bruguierivoracaceae</taxon>
        <taxon>Sodalis</taxon>
    </lineage>
</organism>
<dbReference type="Gene3D" id="1.20.5.3310">
    <property type="match status" value="1"/>
</dbReference>
<dbReference type="InterPro" id="IPR003369">
    <property type="entry name" value="TatA/B/E"/>
</dbReference>
<sequence length="242" mass="25446">MFDIGFGELALIFVIGLVVLGPERLPVAVRTVVGWIKALRSMAATVQNELSQELKLQELQDSLKKVEEASKNNLSPELKASMEELREAADSMKKTFQSKLVPDEENPPHTIHNPVVTDSAATHSGVTPAEGASQAQAPAMAPGADAPSPDEMARRAEETLPVPPGIADSVTPDTTVRQRETPTAVPQGIADNVTPAKAARLAQAPAAVPSTPGESGNDGKNSAVAEPSQHQAPPIPTSHNDR</sequence>
<comment type="function">
    <text evidence="9">Part of the twin-arginine translocation (Tat) system that transports large folded proteins containing a characteristic twin-arginine motif in their signal peptide across membranes. Together with TatC, TatB is part of a receptor directly interacting with Tat signal peptides. TatB may form an oligomeric binding site that transiently accommodates folded Tat precursor proteins before their translocation.</text>
</comment>
<keyword evidence="7 9" id="KW-0811">Translocation</keyword>
<feature type="compositionally biased region" description="Low complexity" evidence="10">
    <location>
        <begin position="128"/>
        <end position="150"/>
    </location>
</feature>
<proteinExistence type="inferred from homology"/>
<dbReference type="OrthoDB" id="9816005at2"/>
<evidence type="ECO:0000313" key="12">
    <source>
        <dbReference type="Proteomes" id="UP000294555"/>
    </source>
</evidence>
<evidence type="ECO:0000256" key="5">
    <source>
        <dbReference type="ARBA" id="ARBA00022927"/>
    </source>
</evidence>
<evidence type="ECO:0000256" key="4">
    <source>
        <dbReference type="ARBA" id="ARBA00022692"/>
    </source>
</evidence>
<keyword evidence="2 9" id="KW-0813">Transport</keyword>
<dbReference type="InterPro" id="IPR018448">
    <property type="entry name" value="TatB"/>
</dbReference>
<keyword evidence="5 9" id="KW-0653">Protein transport</keyword>
<evidence type="ECO:0000256" key="10">
    <source>
        <dbReference type="SAM" id="MobiDB-lite"/>
    </source>
</evidence>
<comment type="subunit">
    <text evidence="9">The Tat system comprises two distinct complexes: a TatABC complex, containing multiple copies of TatA, TatB and TatC subunits, and a separate TatA complex, containing only TatA subunits. Substrates initially bind to the TatABC complex, which probably triggers association of the separate TatA complex to form the active translocon.</text>
</comment>
<keyword evidence="4 9" id="KW-0812">Transmembrane</keyword>
<dbReference type="EMBL" id="SJOI01000001">
    <property type="protein sequence ID" value="TCL05129.1"/>
    <property type="molecule type" value="Genomic_DNA"/>
</dbReference>
<comment type="subcellular location">
    <subcellularLocation>
        <location evidence="9">Cell membrane</location>
        <topology evidence="9">Single-pass membrane protein</topology>
    </subcellularLocation>
    <subcellularLocation>
        <location evidence="1">Membrane</location>
        <topology evidence="1">Single-pass membrane protein</topology>
    </subcellularLocation>
</comment>
<keyword evidence="3 9" id="KW-1003">Cell membrane</keyword>
<dbReference type="GO" id="GO:0008320">
    <property type="term" value="F:protein transmembrane transporter activity"/>
    <property type="evidence" value="ECO:0007669"/>
    <property type="project" value="UniProtKB-UniRule"/>
</dbReference>